<organism evidence="2 3">
    <name type="scientific">Phenylobacterium hankyongense</name>
    <dbReference type="NCBI Taxonomy" id="1813876"/>
    <lineage>
        <taxon>Bacteria</taxon>
        <taxon>Pseudomonadati</taxon>
        <taxon>Pseudomonadota</taxon>
        <taxon>Alphaproteobacteria</taxon>
        <taxon>Caulobacterales</taxon>
        <taxon>Caulobacteraceae</taxon>
        <taxon>Phenylobacterium</taxon>
    </lineage>
</organism>
<accession>A0A328AY84</accession>
<reference evidence="3" key="1">
    <citation type="submission" date="2018-05" db="EMBL/GenBank/DDBJ databases">
        <authorList>
            <person name="Li X."/>
        </authorList>
    </citation>
    <scope>NUCLEOTIDE SEQUENCE [LARGE SCALE GENOMIC DNA]</scope>
    <source>
        <strain evidence="3">HKS-05</strain>
    </source>
</reference>
<evidence type="ECO:0000313" key="3">
    <source>
        <dbReference type="Proteomes" id="UP000249842"/>
    </source>
</evidence>
<comment type="caution">
    <text evidence="2">The sequence shown here is derived from an EMBL/GenBank/DDBJ whole genome shotgun (WGS) entry which is preliminary data.</text>
</comment>
<proteinExistence type="predicted"/>
<dbReference type="OrthoDB" id="7251575at2"/>
<gene>
    <name evidence="2" type="ORF">DJ021_01495</name>
</gene>
<dbReference type="InterPro" id="IPR035965">
    <property type="entry name" value="PAS-like_dom_sf"/>
</dbReference>
<evidence type="ECO:0000259" key="1">
    <source>
        <dbReference type="PROSITE" id="PS50883"/>
    </source>
</evidence>
<dbReference type="SUPFAM" id="SSF141868">
    <property type="entry name" value="EAL domain-like"/>
    <property type="match status" value="1"/>
</dbReference>
<dbReference type="PANTHER" id="PTHR33121">
    <property type="entry name" value="CYCLIC DI-GMP PHOSPHODIESTERASE PDEF"/>
    <property type="match status" value="1"/>
</dbReference>
<sequence length="536" mass="57144">MSIGSQRLLGLAFASADLLIEVAPDGLVAFVLGASEVISGSAGEALLGRPWRSVIEAADRPMVEALFDGLESGQRGGPVVVRFASPDGVARAASLSAFTLPENGGAVSCALSLATPEAALAPGELPDRKSFEDLTAALLQTAQSSGADLELALIEMAGLAAARETVAPEDRQDLETRLAGVMRAQAHGGSAATELGAERFALVRARGETPETLVRRVARLMDTGLGTKIEPAADVMSLKGDVQSRQAVRALRYSLDSFLRDGMDRPTPANLSDALSQAMQRTLDDVGALGLAIREKRFRLVYQPVVSLLNGAVHHYETLVRFGEEESPFPLIRMAEEMDLIEPLDLAILERALQTLGRDAGLKLAVNVSGRTIVSPQFIEQACAMIAAQPKTRGRLMFELTESAALDDLALADRHLQALREHGCEICLDDFGAGAASLAYLQQLRLDVLKIDGRYIRDLQHGGREATFVKHLVKMCGELGIRTLAEMVETKAAEDAVRRAGVHLAQGWLYGAAADTPQAAQGPEIAKPKVRPALGR</sequence>
<dbReference type="Gene3D" id="3.20.20.450">
    <property type="entry name" value="EAL domain"/>
    <property type="match status" value="1"/>
</dbReference>
<evidence type="ECO:0000313" key="2">
    <source>
        <dbReference type="EMBL" id="RAK58564.1"/>
    </source>
</evidence>
<dbReference type="Proteomes" id="UP000249842">
    <property type="component" value="Unassembled WGS sequence"/>
</dbReference>
<dbReference type="InterPro" id="IPR001633">
    <property type="entry name" value="EAL_dom"/>
</dbReference>
<dbReference type="CDD" id="cd00130">
    <property type="entry name" value="PAS"/>
    <property type="match status" value="1"/>
</dbReference>
<dbReference type="Pfam" id="PF00563">
    <property type="entry name" value="EAL"/>
    <property type="match status" value="1"/>
</dbReference>
<protein>
    <submittedName>
        <fullName evidence="2">EAL domain-containing protein</fullName>
    </submittedName>
</protein>
<dbReference type="SUPFAM" id="SSF55785">
    <property type="entry name" value="PYP-like sensor domain (PAS domain)"/>
    <property type="match status" value="1"/>
</dbReference>
<dbReference type="PROSITE" id="PS50883">
    <property type="entry name" value="EAL"/>
    <property type="match status" value="1"/>
</dbReference>
<dbReference type="InterPro" id="IPR050706">
    <property type="entry name" value="Cyclic-di-GMP_PDE-like"/>
</dbReference>
<dbReference type="RefSeq" id="WP_111455857.1">
    <property type="nucleotide sequence ID" value="NZ_QFYP01000001.1"/>
</dbReference>
<dbReference type="GO" id="GO:0071111">
    <property type="term" value="F:cyclic-guanylate-specific phosphodiesterase activity"/>
    <property type="evidence" value="ECO:0007669"/>
    <property type="project" value="InterPro"/>
</dbReference>
<name>A0A328AY84_9CAUL</name>
<feature type="domain" description="EAL" evidence="1">
    <location>
        <begin position="282"/>
        <end position="527"/>
    </location>
</feature>
<dbReference type="AlphaFoldDB" id="A0A328AY84"/>
<dbReference type="SMART" id="SM00052">
    <property type="entry name" value="EAL"/>
    <property type="match status" value="1"/>
</dbReference>
<dbReference type="InterPro" id="IPR035919">
    <property type="entry name" value="EAL_sf"/>
</dbReference>
<dbReference type="InterPro" id="IPR000014">
    <property type="entry name" value="PAS"/>
</dbReference>
<keyword evidence="3" id="KW-1185">Reference proteome</keyword>
<dbReference type="Gene3D" id="3.30.450.20">
    <property type="entry name" value="PAS domain"/>
    <property type="match status" value="1"/>
</dbReference>
<dbReference type="CDD" id="cd01948">
    <property type="entry name" value="EAL"/>
    <property type="match status" value="1"/>
</dbReference>
<dbReference type="EMBL" id="QFYP01000001">
    <property type="protein sequence ID" value="RAK58564.1"/>
    <property type="molecule type" value="Genomic_DNA"/>
</dbReference>
<dbReference type="PANTHER" id="PTHR33121:SF79">
    <property type="entry name" value="CYCLIC DI-GMP PHOSPHODIESTERASE PDED-RELATED"/>
    <property type="match status" value="1"/>
</dbReference>